<name>A0A949JXT5_9FIRM</name>
<comment type="similarity">
    <text evidence="1 4">Belongs to the carbohydrate kinase PfkB family.</text>
</comment>
<dbReference type="CDD" id="cd01166">
    <property type="entry name" value="KdgK"/>
    <property type="match status" value="1"/>
</dbReference>
<dbReference type="InterPro" id="IPR011611">
    <property type="entry name" value="PfkB_dom"/>
</dbReference>
<dbReference type="GO" id="GO:0016301">
    <property type="term" value="F:kinase activity"/>
    <property type="evidence" value="ECO:0007669"/>
    <property type="project" value="UniProtKB-KW"/>
</dbReference>
<dbReference type="Gene3D" id="3.40.1190.20">
    <property type="match status" value="1"/>
</dbReference>
<proteinExistence type="inferred from homology"/>
<evidence type="ECO:0000259" key="5">
    <source>
        <dbReference type="Pfam" id="PF00294"/>
    </source>
</evidence>
<keyword evidence="2 4" id="KW-0808">Transferase</keyword>
<dbReference type="EMBL" id="JAHQCW010000006">
    <property type="protein sequence ID" value="MBU9736059.1"/>
    <property type="molecule type" value="Genomic_DNA"/>
</dbReference>
<evidence type="ECO:0000256" key="1">
    <source>
        <dbReference type="ARBA" id="ARBA00010688"/>
    </source>
</evidence>
<feature type="domain" description="Carbohydrate kinase PfkB" evidence="5">
    <location>
        <begin position="6"/>
        <end position="298"/>
    </location>
</feature>
<keyword evidence="3 4" id="KW-0418">Kinase</keyword>
<evidence type="ECO:0000313" key="6">
    <source>
        <dbReference type="EMBL" id="MBU9736059.1"/>
    </source>
</evidence>
<protein>
    <submittedName>
        <fullName evidence="6">Sugar kinase</fullName>
    </submittedName>
</protein>
<gene>
    <name evidence="6" type="ORF">KTH89_05875</name>
</gene>
<dbReference type="SUPFAM" id="SSF53613">
    <property type="entry name" value="Ribokinase-like"/>
    <property type="match status" value="1"/>
</dbReference>
<evidence type="ECO:0000313" key="7">
    <source>
        <dbReference type="Proteomes" id="UP000712157"/>
    </source>
</evidence>
<dbReference type="Pfam" id="PF00294">
    <property type="entry name" value="PfkB"/>
    <property type="match status" value="1"/>
</dbReference>
<dbReference type="AlphaFoldDB" id="A0A949JXT5"/>
<dbReference type="PANTHER" id="PTHR10584:SF166">
    <property type="entry name" value="RIBOKINASE"/>
    <property type="match status" value="1"/>
</dbReference>
<evidence type="ECO:0000256" key="3">
    <source>
        <dbReference type="ARBA" id="ARBA00022777"/>
    </source>
</evidence>
<accession>A0A949JXT5</accession>
<dbReference type="PROSITE" id="PS00583">
    <property type="entry name" value="PFKB_KINASES_1"/>
    <property type="match status" value="1"/>
</dbReference>
<sequence>MENGSDIVIFGAAILDIPAGPVDISLLRAGSVPADRITMNTGGDALNEATVLAKLGKPVRLVSKVGDDMAGRVILDHCRQYGIDTEHILVEPGLDTGVNVVLVHPDGERSFLTNRNGALRRIYREDLRGEVLKGARIFCFASIFVFPWIGKKELASIFKDAKAGGLILCADMTKCKNRETVQDLREALLYLDYLFPNLEEAQMVTGKTDPDEAADAFLECGVKTVVIKLGQKGCLIKSKDIRALVPAYSDAVCVDTTGAGDAFAAGFLYGLSEGMPPVECARFGNAAASAAIEEFGAVVGVRDLAQVYERYEKLVR</sequence>
<dbReference type="RefSeq" id="WP_238721019.1">
    <property type="nucleotide sequence ID" value="NZ_JAHQCW010000006.1"/>
</dbReference>
<dbReference type="GO" id="GO:0006796">
    <property type="term" value="P:phosphate-containing compound metabolic process"/>
    <property type="evidence" value="ECO:0007669"/>
    <property type="project" value="UniProtKB-ARBA"/>
</dbReference>
<comment type="caution">
    <text evidence="6">The sequence shown here is derived from an EMBL/GenBank/DDBJ whole genome shotgun (WGS) entry which is preliminary data.</text>
</comment>
<organism evidence="6 7">
    <name type="scientific">Diplocloster agilis</name>
    <dbReference type="NCBI Taxonomy" id="2850323"/>
    <lineage>
        <taxon>Bacteria</taxon>
        <taxon>Bacillati</taxon>
        <taxon>Bacillota</taxon>
        <taxon>Clostridia</taxon>
        <taxon>Lachnospirales</taxon>
        <taxon>Lachnospiraceae</taxon>
        <taxon>Diplocloster</taxon>
    </lineage>
</organism>
<dbReference type="Proteomes" id="UP000712157">
    <property type="component" value="Unassembled WGS sequence"/>
</dbReference>
<dbReference type="InterPro" id="IPR029056">
    <property type="entry name" value="Ribokinase-like"/>
</dbReference>
<reference evidence="6" key="1">
    <citation type="submission" date="2021-06" db="EMBL/GenBank/DDBJ databases">
        <title>Description of novel taxa of the family Lachnospiraceae.</title>
        <authorList>
            <person name="Chaplin A.V."/>
            <person name="Sokolova S.R."/>
            <person name="Pikina A.P."/>
            <person name="Korzhanova M."/>
            <person name="Belova V."/>
            <person name="Korostin D."/>
            <person name="Efimov B.A."/>
        </authorList>
    </citation>
    <scope>NUCLEOTIDE SEQUENCE</scope>
    <source>
        <strain evidence="6">ASD5720</strain>
    </source>
</reference>
<dbReference type="PROSITE" id="PS00584">
    <property type="entry name" value="PFKB_KINASES_2"/>
    <property type="match status" value="1"/>
</dbReference>
<evidence type="ECO:0000256" key="4">
    <source>
        <dbReference type="RuleBase" id="RU003704"/>
    </source>
</evidence>
<evidence type="ECO:0000256" key="2">
    <source>
        <dbReference type="ARBA" id="ARBA00022679"/>
    </source>
</evidence>
<dbReference type="InterPro" id="IPR002173">
    <property type="entry name" value="Carboh/pur_kinase_PfkB_CS"/>
</dbReference>
<dbReference type="PANTHER" id="PTHR10584">
    <property type="entry name" value="SUGAR KINASE"/>
    <property type="match status" value="1"/>
</dbReference>
<dbReference type="PRINTS" id="PR00990">
    <property type="entry name" value="RIBOKINASE"/>
</dbReference>
<keyword evidence="7" id="KW-1185">Reference proteome</keyword>
<dbReference type="InterPro" id="IPR002139">
    <property type="entry name" value="Ribo/fructo_kinase"/>
</dbReference>